<organism evidence="1 2">
    <name type="scientific">Lentibacillus juripiscarius</name>
    <dbReference type="NCBI Taxonomy" id="257446"/>
    <lineage>
        <taxon>Bacteria</taxon>
        <taxon>Bacillati</taxon>
        <taxon>Bacillota</taxon>
        <taxon>Bacilli</taxon>
        <taxon>Bacillales</taxon>
        <taxon>Bacillaceae</taxon>
        <taxon>Lentibacillus</taxon>
    </lineage>
</organism>
<comment type="caution">
    <text evidence="1">The sequence shown here is derived from an EMBL/GenBank/DDBJ whole genome shotgun (WGS) entry which is preliminary data.</text>
</comment>
<evidence type="ECO:0000313" key="2">
    <source>
        <dbReference type="Proteomes" id="UP001597502"/>
    </source>
</evidence>
<protein>
    <recommendedName>
        <fullName evidence="3">PPM-type phosphatase domain-containing protein</fullName>
    </recommendedName>
</protein>
<dbReference type="Proteomes" id="UP001597502">
    <property type="component" value="Unassembled WGS sequence"/>
</dbReference>
<dbReference type="EMBL" id="JBHUNA010000024">
    <property type="protein sequence ID" value="MFD2761537.1"/>
    <property type="molecule type" value="Genomic_DNA"/>
</dbReference>
<dbReference type="RefSeq" id="WP_382394136.1">
    <property type="nucleotide sequence ID" value="NZ_JBHUNA010000024.1"/>
</dbReference>
<proteinExistence type="predicted"/>
<evidence type="ECO:0008006" key="3">
    <source>
        <dbReference type="Google" id="ProtNLM"/>
    </source>
</evidence>
<accession>A0ABW5V6Y9</accession>
<name>A0ABW5V6Y9_9BACI</name>
<gene>
    <name evidence="1" type="ORF">ACFSUO_11300</name>
</gene>
<reference evidence="2" key="1">
    <citation type="journal article" date="2019" name="Int. J. Syst. Evol. Microbiol.">
        <title>The Global Catalogue of Microorganisms (GCM) 10K type strain sequencing project: providing services to taxonomists for standard genome sequencing and annotation.</title>
        <authorList>
            <consortium name="The Broad Institute Genomics Platform"/>
            <consortium name="The Broad Institute Genome Sequencing Center for Infectious Disease"/>
            <person name="Wu L."/>
            <person name="Ma J."/>
        </authorList>
    </citation>
    <scope>NUCLEOTIDE SEQUENCE [LARGE SCALE GENOMIC DNA]</scope>
    <source>
        <strain evidence="2">TISTR 1535</strain>
    </source>
</reference>
<keyword evidence="2" id="KW-1185">Reference proteome</keyword>
<sequence length="73" mass="8309">MDRGQHLAGSHLLYDELDLADFHHGKHPCSYREAGMFFVMLFCGDGVGKDTLPETTIDRCLVDIRVERTDISR</sequence>
<evidence type="ECO:0000313" key="1">
    <source>
        <dbReference type="EMBL" id="MFD2761537.1"/>
    </source>
</evidence>